<protein>
    <submittedName>
        <fullName evidence="1">Uncharacterized protein</fullName>
    </submittedName>
</protein>
<dbReference type="Proteomes" id="UP000050164">
    <property type="component" value="Unassembled WGS sequence"/>
</dbReference>
<sequence>MSLVPGFFQVPPSRIRYCAAMSTLNAPSRTMSSTMPGKMRSSSICPAVSRWCRCQPCAAPGLPSRRRCGPSFSSTMTRSKVSLSIFAAAMPAMLPPMTTAVPRPRRHTSAMSTPA</sequence>
<organism evidence="1 2">
    <name type="scientific">Mycobacterium tuberculosis</name>
    <dbReference type="NCBI Taxonomy" id="1773"/>
    <lineage>
        <taxon>Bacteria</taxon>
        <taxon>Bacillati</taxon>
        <taxon>Actinomycetota</taxon>
        <taxon>Actinomycetes</taxon>
        <taxon>Mycobacteriales</taxon>
        <taxon>Mycobacteriaceae</taxon>
        <taxon>Mycobacterium</taxon>
        <taxon>Mycobacterium tuberculosis complex</taxon>
    </lineage>
</organism>
<dbReference type="AlphaFoldDB" id="A0A655FTM6"/>
<gene>
    <name evidence="1" type="ORF">ERS027659_03516</name>
</gene>
<dbReference type="EMBL" id="CNFT01001031">
    <property type="protein sequence ID" value="CKS74945.1"/>
    <property type="molecule type" value="Genomic_DNA"/>
</dbReference>
<name>A0A655FTM6_MYCTX</name>
<accession>A0A655FTM6</accession>
<reference evidence="1 2" key="1">
    <citation type="submission" date="2015-03" db="EMBL/GenBank/DDBJ databases">
        <authorList>
            <consortium name="Pathogen Informatics"/>
        </authorList>
    </citation>
    <scope>NUCLEOTIDE SEQUENCE [LARGE SCALE GENOMIC DNA]</scope>
    <source>
        <strain evidence="1 2">Bir 185</strain>
    </source>
</reference>
<evidence type="ECO:0000313" key="1">
    <source>
        <dbReference type="EMBL" id="CKS74945.1"/>
    </source>
</evidence>
<proteinExistence type="predicted"/>
<evidence type="ECO:0000313" key="2">
    <source>
        <dbReference type="Proteomes" id="UP000050164"/>
    </source>
</evidence>